<dbReference type="PROSITE" id="PS00130">
    <property type="entry name" value="U_DNA_GLYCOSYLASE"/>
    <property type="match status" value="1"/>
</dbReference>
<evidence type="ECO:0000259" key="6">
    <source>
        <dbReference type="SMART" id="SM00986"/>
    </source>
</evidence>
<evidence type="ECO:0000256" key="5">
    <source>
        <dbReference type="PROSITE-ProRule" id="PRU10072"/>
    </source>
</evidence>
<dbReference type="GO" id="GO:0004844">
    <property type="term" value="F:uracil DNA N-glycosylase activity"/>
    <property type="evidence" value="ECO:0007669"/>
    <property type="project" value="InterPro"/>
</dbReference>
<keyword evidence="4" id="KW-0234">DNA repair</keyword>
<keyword evidence="2" id="KW-0227">DNA damage</keyword>
<evidence type="ECO:0000313" key="7">
    <source>
        <dbReference type="EMBL" id="ARF11363.1"/>
    </source>
</evidence>
<dbReference type="NCBIfam" id="NF003589">
    <property type="entry name" value="PRK05254.1-2"/>
    <property type="match status" value="1"/>
</dbReference>
<sequence>MNKLSIKNYTIEPWNKKYSSYDVQLNKLTIHPSWNDFFKNEKIQEKFKNINDYLSYCLKTTEGKIKIYPYPELVFNAFNITPLENIKVVILGQDPYYNSFDINDQTIPQAMGLSFSVPIGIDIPPSLVNIYKNLFKFGHINKKPKHGNLSFWAYQGCLLLNSTLTVQDKCPNGHEKKWTDITDEIIKHISDNTEHIVFVLWGAPALRKLESGLIDKTKHKVIISSHPSPLSCRSKLRQYGSFEETDHFGEINKYLQQNNKDPIIWKLS</sequence>
<feature type="active site" description="Proton acceptor" evidence="5">
    <location>
        <position position="94"/>
    </location>
</feature>
<dbReference type="SMART" id="SM00987">
    <property type="entry name" value="UreE_C"/>
    <property type="match status" value="1"/>
</dbReference>
<dbReference type="GO" id="GO:0097510">
    <property type="term" value="P:base-excision repair, AP site formation via deaminated base removal"/>
    <property type="evidence" value="ECO:0007669"/>
    <property type="project" value="TreeGrafter"/>
</dbReference>
<gene>
    <name evidence="7" type="ORF">Klosneuvirus_1_220</name>
</gene>
<evidence type="ECO:0000256" key="3">
    <source>
        <dbReference type="ARBA" id="ARBA00022801"/>
    </source>
</evidence>
<dbReference type="InterPro" id="IPR036895">
    <property type="entry name" value="Uracil-DNA_glycosylase-like_sf"/>
</dbReference>
<proteinExistence type="inferred from homology"/>
<dbReference type="Pfam" id="PF03167">
    <property type="entry name" value="UDG"/>
    <property type="match status" value="1"/>
</dbReference>
<accession>A0A1V0SI08</accession>
<dbReference type="NCBIfam" id="NF003592">
    <property type="entry name" value="PRK05254.1-5"/>
    <property type="match status" value="1"/>
</dbReference>
<protein>
    <submittedName>
        <fullName evidence="7">Uracil-DNA glycosylase</fullName>
    </submittedName>
</protein>
<dbReference type="InterPro" id="IPR018085">
    <property type="entry name" value="Ura-DNA_Glyclase_AS"/>
</dbReference>
<organism evidence="7">
    <name type="scientific">Klosneuvirus KNV1</name>
    <dbReference type="NCBI Taxonomy" id="1977640"/>
    <lineage>
        <taxon>Viruses</taxon>
        <taxon>Varidnaviria</taxon>
        <taxon>Bamfordvirae</taxon>
        <taxon>Nucleocytoviricota</taxon>
        <taxon>Megaviricetes</taxon>
        <taxon>Imitervirales</taxon>
        <taxon>Mimiviridae</taxon>
        <taxon>Klosneuvirinae</taxon>
        <taxon>Klosneuvirus</taxon>
    </lineage>
</organism>
<dbReference type="SMART" id="SM00986">
    <property type="entry name" value="UDG"/>
    <property type="match status" value="1"/>
</dbReference>
<dbReference type="PANTHER" id="PTHR11264">
    <property type="entry name" value="URACIL-DNA GLYCOSYLASE"/>
    <property type="match status" value="1"/>
</dbReference>
<evidence type="ECO:0000256" key="1">
    <source>
        <dbReference type="ARBA" id="ARBA00008184"/>
    </source>
</evidence>
<dbReference type="InterPro" id="IPR005122">
    <property type="entry name" value="Uracil-DNA_glycosylase-like"/>
</dbReference>
<evidence type="ECO:0000256" key="4">
    <source>
        <dbReference type="ARBA" id="ARBA00023204"/>
    </source>
</evidence>
<dbReference type="EMBL" id="KY684108">
    <property type="protein sequence ID" value="ARF11363.1"/>
    <property type="molecule type" value="Genomic_DNA"/>
</dbReference>
<dbReference type="PANTHER" id="PTHR11264:SF0">
    <property type="entry name" value="URACIL-DNA GLYCOSYLASE"/>
    <property type="match status" value="1"/>
</dbReference>
<dbReference type="SUPFAM" id="SSF52141">
    <property type="entry name" value="Uracil-DNA glycosylase-like"/>
    <property type="match status" value="1"/>
</dbReference>
<feature type="domain" description="Uracil-DNA glycosylase-like" evidence="6">
    <location>
        <begin position="79"/>
        <end position="240"/>
    </location>
</feature>
<reference evidence="7" key="1">
    <citation type="journal article" date="2017" name="Science">
        <title>Giant viruses with an expanded complement of translation system components.</title>
        <authorList>
            <person name="Schulz F."/>
            <person name="Yutin N."/>
            <person name="Ivanova N.N."/>
            <person name="Ortega D.R."/>
            <person name="Lee T.K."/>
            <person name="Vierheilig J."/>
            <person name="Daims H."/>
            <person name="Horn M."/>
            <person name="Wagner M."/>
            <person name="Jensen G.J."/>
            <person name="Kyrpides N.C."/>
            <person name="Koonin E.V."/>
            <person name="Woyke T."/>
        </authorList>
    </citation>
    <scope>NUCLEOTIDE SEQUENCE</scope>
    <source>
        <strain evidence="7">KNV1</strain>
    </source>
</reference>
<dbReference type="HAMAP" id="MF_00148">
    <property type="entry name" value="UDG"/>
    <property type="match status" value="1"/>
</dbReference>
<dbReference type="InterPro" id="IPR002043">
    <property type="entry name" value="UDG_fam1"/>
</dbReference>
<evidence type="ECO:0000256" key="2">
    <source>
        <dbReference type="ARBA" id="ARBA00022763"/>
    </source>
</evidence>
<dbReference type="CDD" id="cd10027">
    <property type="entry name" value="UDG-F1-like"/>
    <property type="match status" value="1"/>
</dbReference>
<dbReference type="Gene3D" id="3.40.470.10">
    <property type="entry name" value="Uracil-DNA glycosylase-like domain"/>
    <property type="match status" value="1"/>
</dbReference>
<comment type="similarity">
    <text evidence="1">Belongs to the uracil-DNA glycosylase (UDG) superfamily. UNG family.</text>
</comment>
<keyword evidence="3" id="KW-0378">Hydrolase</keyword>
<name>A0A1V0SI08_9VIRU</name>
<dbReference type="NCBIfam" id="TIGR00628">
    <property type="entry name" value="ung"/>
    <property type="match status" value="1"/>
</dbReference>